<feature type="region of interest" description="Disordered" evidence="1">
    <location>
        <begin position="78"/>
        <end position="141"/>
    </location>
</feature>
<evidence type="ECO:0000313" key="3">
    <source>
        <dbReference type="Proteomes" id="UP001215280"/>
    </source>
</evidence>
<protein>
    <submittedName>
        <fullName evidence="2">Uncharacterized protein</fullName>
    </submittedName>
</protein>
<keyword evidence="3" id="KW-1185">Reference proteome</keyword>
<proteinExistence type="predicted"/>
<accession>A0AAD7JEV4</accession>
<feature type="region of interest" description="Disordered" evidence="1">
    <location>
        <begin position="185"/>
        <end position="215"/>
    </location>
</feature>
<evidence type="ECO:0000256" key="1">
    <source>
        <dbReference type="SAM" id="MobiDB-lite"/>
    </source>
</evidence>
<sequence length="335" mass="36399">MNSFDIIDGLLSFCTWSIATGSTAVRHVIGQPHGGKGETRKVDGGPEFCPDAFKLIASSGFCDPLRVFSPESTGSLRQEKSCIRKELRRSGSTEEPKDSAEDETLKVGRRRRIARENGEMDLRIGIPGPGTRWGGSDPGPPIEPVNPVSRVRTLAFLDKHHSVSSDLRNYPEKLEQRRFGEKTGIMTNSNLNDADLEGSSASESDTVGSEPVPKSYGRCAIPRNAMLAFALGTGSNSKLPSRGFPSVPVSTNLSLLIHVPSTGSNDQKVIHLPTQKIDNAQRPETYTPPSPPGRTSSKRLSIFASKSPKPADNSQRPQNLIELQAERLDPDNCAW</sequence>
<evidence type="ECO:0000313" key="2">
    <source>
        <dbReference type="EMBL" id="KAJ7761181.1"/>
    </source>
</evidence>
<feature type="compositionally biased region" description="Gly residues" evidence="1">
    <location>
        <begin position="127"/>
        <end position="137"/>
    </location>
</feature>
<reference evidence="2" key="1">
    <citation type="submission" date="2023-03" db="EMBL/GenBank/DDBJ databases">
        <title>Massive genome expansion in bonnet fungi (Mycena s.s.) driven by repeated elements and novel gene families across ecological guilds.</title>
        <authorList>
            <consortium name="Lawrence Berkeley National Laboratory"/>
            <person name="Harder C.B."/>
            <person name="Miyauchi S."/>
            <person name="Viragh M."/>
            <person name="Kuo A."/>
            <person name="Thoen E."/>
            <person name="Andreopoulos B."/>
            <person name="Lu D."/>
            <person name="Skrede I."/>
            <person name="Drula E."/>
            <person name="Henrissat B."/>
            <person name="Morin E."/>
            <person name="Kohler A."/>
            <person name="Barry K."/>
            <person name="LaButti K."/>
            <person name="Morin E."/>
            <person name="Salamov A."/>
            <person name="Lipzen A."/>
            <person name="Mereny Z."/>
            <person name="Hegedus B."/>
            <person name="Baldrian P."/>
            <person name="Stursova M."/>
            <person name="Weitz H."/>
            <person name="Taylor A."/>
            <person name="Grigoriev I.V."/>
            <person name="Nagy L.G."/>
            <person name="Martin F."/>
            <person name="Kauserud H."/>
        </authorList>
    </citation>
    <scope>NUCLEOTIDE SEQUENCE</scope>
    <source>
        <strain evidence="2">CBHHK188m</strain>
    </source>
</reference>
<comment type="caution">
    <text evidence="2">The sequence shown here is derived from an EMBL/GenBank/DDBJ whole genome shotgun (WGS) entry which is preliminary data.</text>
</comment>
<name>A0AAD7JEV4_9AGAR</name>
<gene>
    <name evidence="2" type="ORF">DFH07DRAFT_1020879</name>
</gene>
<feature type="region of interest" description="Disordered" evidence="1">
    <location>
        <begin position="274"/>
        <end position="335"/>
    </location>
</feature>
<feature type="compositionally biased region" description="Basic and acidic residues" evidence="1">
    <location>
        <begin position="78"/>
        <end position="106"/>
    </location>
</feature>
<dbReference type="AlphaFoldDB" id="A0AAD7JEV4"/>
<organism evidence="2 3">
    <name type="scientific">Mycena maculata</name>
    <dbReference type="NCBI Taxonomy" id="230809"/>
    <lineage>
        <taxon>Eukaryota</taxon>
        <taxon>Fungi</taxon>
        <taxon>Dikarya</taxon>
        <taxon>Basidiomycota</taxon>
        <taxon>Agaricomycotina</taxon>
        <taxon>Agaricomycetes</taxon>
        <taxon>Agaricomycetidae</taxon>
        <taxon>Agaricales</taxon>
        <taxon>Marasmiineae</taxon>
        <taxon>Mycenaceae</taxon>
        <taxon>Mycena</taxon>
    </lineage>
</organism>
<feature type="compositionally biased region" description="Basic and acidic residues" evidence="1">
    <location>
        <begin position="324"/>
        <end position="335"/>
    </location>
</feature>
<dbReference type="EMBL" id="JARJLG010000046">
    <property type="protein sequence ID" value="KAJ7761181.1"/>
    <property type="molecule type" value="Genomic_DNA"/>
</dbReference>
<dbReference type="Proteomes" id="UP001215280">
    <property type="component" value="Unassembled WGS sequence"/>
</dbReference>